<dbReference type="EMBL" id="AZGY01000003">
    <property type="protein sequence ID" value="KZZ99687.1"/>
    <property type="molecule type" value="Genomic_DNA"/>
</dbReference>
<gene>
    <name evidence="2" type="ORF">AAL_02259</name>
</gene>
<reference evidence="2 3" key="1">
    <citation type="journal article" date="2016" name="Genome Biol. Evol.">
        <title>Divergent and convergent evolution of fungal pathogenicity.</title>
        <authorList>
            <person name="Shang Y."/>
            <person name="Xiao G."/>
            <person name="Zheng P."/>
            <person name="Cen K."/>
            <person name="Zhan S."/>
            <person name="Wang C."/>
        </authorList>
    </citation>
    <scope>NUCLEOTIDE SEQUENCE [LARGE SCALE GENOMIC DNA]</scope>
    <source>
        <strain evidence="2 3">RCEF 2490</strain>
    </source>
</reference>
<dbReference type="AlphaFoldDB" id="A0A168FBH7"/>
<feature type="region of interest" description="Disordered" evidence="1">
    <location>
        <begin position="150"/>
        <end position="169"/>
    </location>
</feature>
<proteinExistence type="predicted"/>
<organism evidence="2 3">
    <name type="scientific">Moelleriella libera RCEF 2490</name>
    <dbReference type="NCBI Taxonomy" id="1081109"/>
    <lineage>
        <taxon>Eukaryota</taxon>
        <taxon>Fungi</taxon>
        <taxon>Dikarya</taxon>
        <taxon>Ascomycota</taxon>
        <taxon>Pezizomycotina</taxon>
        <taxon>Sordariomycetes</taxon>
        <taxon>Hypocreomycetidae</taxon>
        <taxon>Hypocreales</taxon>
        <taxon>Clavicipitaceae</taxon>
        <taxon>Moelleriella</taxon>
    </lineage>
</organism>
<evidence type="ECO:0000256" key="1">
    <source>
        <dbReference type="SAM" id="MobiDB-lite"/>
    </source>
</evidence>
<name>A0A168FBH7_9HYPO</name>
<sequence>MSNDIPLNLWYHLQITFWFGRDDRQITVQTSVIDTPVLAAHASTNPIDRQVQQVLAVHDSILHLRYAAASIRPLITAYIERISKETPSWEDQALKARIHFDKLVDELMEPFVALVPDHHRIIRPLQLTGPNNLRHFHDITVDFTPWANPFADPINPDSGHQASQPNPRRRRNAFCASDADANVEWHLFKASLAAIDSQEVFADEARDPPTREDRRRARQERRRRCVQQAVLRIWSLFNRRVARPAGNSEIAYL</sequence>
<accession>A0A168FBH7</accession>
<dbReference type="Proteomes" id="UP000078544">
    <property type="component" value="Unassembled WGS sequence"/>
</dbReference>
<comment type="caution">
    <text evidence="2">The sequence shown here is derived from an EMBL/GenBank/DDBJ whole genome shotgun (WGS) entry which is preliminary data.</text>
</comment>
<feature type="compositionally biased region" description="Basic and acidic residues" evidence="1">
    <location>
        <begin position="203"/>
        <end position="215"/>
    </location>
</feature>
<evidence type="ECO:0000313" key="2">
    <source>
        <dbReference type="EMBL" id="KZZ99687.1"/>
    </source>
</evidence>
<evidence type="ECO:0000313" key="3">
    <source>
        <dbReference type="Proteomes" id="UP000078544"/>
    </source>
</evidence>
<keyword evidence="3" id="KW-1185">Reference proteome</keyword>
<feature type="region of interest" description="Disordered" evidence="1">
    <location>
        <begin position="201"/>
        <end position="221"/>
    </location>
</feature>
<protein>
    <submittedName>
        <fullName evidence="2">Uncharacterized protein</fullName>
    </submittedName>
</protein>